<sequence>MSEQISTTRPGTAMAEYEVVEYMCQMDGTIHPALGPGVLYDEQGKCWLQQQSGGPAELDFALLYDESLRAKDELLSIVSKYLAKKKRPPLDLSTCNDWTAVKQGVDQVCAALDQAASLNDDASGVTGKLKEGFHVLCEKAGMGKLFTAFIPNDLMLTSPLCAGLNLIFSALEQTGTYRQAVYKAIEQLPEILNSFEGYLNIYDQDEKLHRMVAKLYAEVCLTLGEILRWFMMNQFR</sequence>
<dbReference type="AlphaFoldDB" id="A0A9Q0B339"/>
<comment type="caution">
    <text evidence="1">The sequence shown here is derived from an EMBL/GenBank/DDBJ whole genome shotgun (WGS) entry which is preliminary data.</text>
</comment>
<organism evidence="1 2">
    <name type="scientific">Colletotrichum abscissum</name>
    <dbReference type="NCBI Taxonomy" id="1671311"/>
    <lineage>
        <taxon>Eukaryota</taxon>
        <taxon>Fungi</taxon>
        <taxon>Dikarya</taxon>
        <taxon>Ascomycota</taxon>
        <taxon>Pezizomycotina</taxon>
        <taxon>Sordariomycetes</taxon>
        <taxon>Hypocreomycetidae</taxon>
        <taxon>Glomerellales</taxon>
        <taxon>Glomerellaceae</taxon>
        <taxon>Colletotrichum</taxon>
        <taxon>Colletotrichum acutatum species complex</taxon>
    </lineage>
</organism>
<accession>A0A9Q0B339</accession>
<name>A0A9Q0B339_9PEZI</name>
<reference evidence="1" key="1">
    <citation type="submission" date="2019-01" db="EMBL/GenBank/DDBJ databases">
        <title>Colletotrichum abscissum LGMF1257.</title>
        <authorList>
            <person name="Baroncelli R."/>
        </authorList>
    </citation>
    <scope>NUCLEOTIDE SEQUENCE</scope>
    <source>
        <strain evidence="1">Ca142</strain>
    </source>
</reference>
<evidence type="ECO:0000313" key="2">
    <source>
        <dbReference type="Proteomes" id="UP001056436"/>
    </source>
</evidence>
<keyword evidence="2" id="KW-1185">Reference proteome</keyword>
<dbReference type="Proteomes" id="UP001056436">
    <property type="component" value="Unassembled WGS sequence"/>
</dbReference>
<dbReference type="EMBL" id="SDAQ01000064">
    <property type="protein sequence ID" value="KAI3544907.1"/>
    <property type="molecule type" value="Genomic_DNA"/>
</dbReference>
<gene>
    <name evidence="1" type="ORF">CABS02_09499</name>
</gene>
<evidence type="ECO:0000313" key="1">
    <source>
        <dbReference type="EMBL" id="KAI3544907.1"/>
    </source>
</evidence>
<protein>
    <submittedName>
        <fullName evidence="1">Uncharacterized protein</fullName>
    </submittedName>
</protein>
<proteinExistence type="predicted"/>
<dbReference type="OrthoDB" id="5419927at2759"/>